<dbReference type="OrthoDB" id="1321369at2759"/>
<proteinExistence type="predicted"/>
<organism evidence="2 3">
    <name type="scientific">Cuscuta europaea</name>
    <name type="common">European dodder</name>
    <dbReference type="NCBI Taxonomy" id="41803"/>
    <lineage>
        <taxon>Eukaryota</taxon>
        <taxon>Viridiplantae</taxon>
        <taxon>Streptophyta</taxon>
        <taxon>Embryophyta</taxon>
        <taxon>Tracheophyta</taxon>
        <taxon>Spermatophyta</taxon>
        <taxon>Magnoliopsida</taxon>
        <taxon>eudicotyledons</taxon>
        <taxon>Gunneridae</taxon>
        <taxon>Pentapetalae</taxon>
        <taxon>asterids</taxon>
        <taxon>lamiids</taxon>
        <taxon>Solanales</taxon>
        <taxon>Convolvulaceae</taxon>
        <taxon>Cuscuteae</taxon>
        <taxon>Cuscuta</taxon>
        <taxon>Cuscuta subgen. Cuscuta</taxon>
    </lineage>
</organism>
<sequence>MNLSSSFISSFELYFSRFSDGKGLRRRAATQRKAGQFMDIMQETPMDMLQQTMSLTEEPKSISKLIFDSQIREAYSEKIYSPTPVERPPPVQAYSDASDTFYQTDDSGFTDDFLGHATESERRPPISTPEEIKKSKFNKAICRKSKFVTPENCLPTENLNTQIKIYRKSQKNKRRHNMTTRPQTREFPWV</sequence>
<name>A0A9P1EN94_CUSEU</name>
<evidence type="ECO:0000256" key="1">
    <source>
        <dbReference type="SAM" id="MobiDB-lite"/>
    </source>
</evidence>
<reference evidence="2" key="1">
    <citation type="submission" date="2022-07" db="EMBL/GenBank/DDBJ databases">
        <authorList>
            <person name="Macas J."/>
            <person name="Novak P."/>
            <person name="Neumann P."/>
        </authorList>
    </citation>
    <scope>NUCLEOTIDE SEQUENCE</scope>
</reference>
<dbReference type="Proteomes" id="UP001152484">
    <property type="component" value="Unassembled WGS sequence"/>
</dbReference>
<dbReference type="EMBL" id="CAMAPE010000074">
    <property type="protein sequence ID" value="CAH9117799.1"/>
    <property type="molecule type" value="Genomic_DNA"/>
</dbReference>
<keyword evidence="3" id="KW-1185">Reference proteome</keyword>
<dbReference type="AlphaFoldDB" id="A0A9P1EN94"/>
<evidence type="ECO:0000313" key="3">
    <source>
        <dbReference type="Proteomes" id="UP001152484"/>
    </source>
</evidence>
<gene>
    <name evidence="2" type="ORF">CEURO_LOCUS21693</name>
</gene>
<evidence type="ECO:0000313" key="2">
    <source>
        <dbReference type="EMBL" id="CAH9117799.1"/>
    </source>
</evidence>
<feature type="region of interest" description="Disordered" evidence="1">
    <location>
        <begin position="170"/>
        <end position="190"/>
    </location>
</feature>
<comment type="caution">
    <text evidence="2">The sequence shown here is derived from an EMBL/GenBank/DDBJ whole genome shotgun (WGS) entry which is preliminary data.</text>
</comment>
<protein>
    <submittedName>
        <fullName evidence="2">Uncharacterized protein</fullName>
    </submittedName>
</protein>
<accession>A0A9P1EN94</accession>